<dbReference type="PANTHER" id="PTHR38479">
    <property type="entry name" value="LMO0824 PROTEIN"/>
    <property type="match status" value="1"/>
</dbReference>
<dbReference type="OrthoDB" id="57247at2"/>
<evidence type="ECO:0000313" key="1">
    <source>
        <dbReference type="EMBL" id="REK74932.1"/>
    </source>
</evidence>
<keyword evidence="2" id="KW-1185">Reference proteome</keyword>
<sequence length="394" mass="44201">MGDLLPTNRTLSLKRLNRALLERQLLLQRSRISPLEAIEHLAGIQSQAPMPPYYALWSRLENFEPGSLVKLLAGRQAIRIALMRSTIHLVSARDARLFRAALTPMMERTINSFNGKKLHGVDLTQLAVKTISYATENAVTFEELGKHLHQYWPEHEPSVLSSTARNLVPLAQIPPRGLWGQGGAARHVPLAHWLASGRDHQTSEGITKVCTINLAGTARGDTDAAIKSMLFRYLGAFGPASIKDMQVWSGLTRLKPYIEEWSSELECFKDEAGNELYDLPGAPLPPEDTPAPPRYLSEFDNMLLSYYDRKRIMPAAYKSKIITINGLVRSTFLTDGFVRGTWTIEENKDAATLRLQPFEPVSDDDLVALREEGVRLLRFAAPDKQHYFEVDAES</sequence>
<dbReference type="RefSeq" id="WP_116046664.1">
    <property type="nucleotide sequence ID" value="NZ_QUBQ01000002.1"/>
</dbReference>
<name>A0A371PG77_9BACL</name>
<organism evidence="1 2">
    <name type="scientific">Paenibacillus paeoniae</name>
    <dbReference type="NCBI Taxonomy" id="2292705"/>
    <lineage>
        <taxon>Bacteria</taxon>
        <taxon>Bacillati</taxon>
        <taxon>Bacillota</taxon>
        <taxon>Bacilli</taxon>
        <taxon>Bacillales</taxon>
        <taxon>Paenibacillaceae</taxon>
        <taxon>Paenibacillus</taxon>
    </lineage>
</organism>
<accession>A0A371PG77</accession>
<dbReference type="GO" id="GO:0003677">
    <property type="term" value="F:DNA binding"/>
    <property type="evidence" value="ECO:0007669"/>
    <property type="project" value="UniProtKB-KW"/>
</dbReference>
<comment type="caution">
    <text evidence="1">The sequence shown here is derived from an EMBL/GenBank/DDBJ whole genome shotgun (WGS) entry which is preliminary data.</text>
</comment>
<evidence type="ECO:0000313" key="2">
    <source>
        <dbReference type="Proteomes" id="UP000261905"/>
    </source>
</evidence>
<reference evidence="1 2" key="1">
    <citation type="submission" date="2018-08" db="EMBL/GenBank/DDBJ databases">
        <title>Paenibacillus sp. M4BSY-1, whole genome shotgun sequence.</title>
        <authorList>
            <person name="Tuo L."/>
        </authorList>
    </citation>
    <scope>NUCLEOTIDE SEQUENCE [LARGE SCALE GENOMIC DNA]</scope>
    <source>
        <strain evidence="1 2">M4BSY-1</strain>
    </source>
</reference>
<dbReference type="InterPro" id="IPR009351">
    <property type="entry name" value="AlkZ-like"/>
</dbReference>
<gene>
    <name evidence="1" type="ORF">DX130_14885</name>
</gene>
<proteinExistence type="predicted"/>
<dbReference type="Pfam" id="PF06224">
    <property type="entry name" value="AlkZ-like"/>
    <property type="match status" value="1"/>
</dbReference>
<dbReference type="PANTHER" id="PTHR38479:SF2">
    <property type="entry name" value="WINGED HELIX DNA-BINDING DOMAIN-CONTAINING PROTEIN"/>
    <property type="match status" value="1"/>
</dbReference>
<dbReference type="AlphaFoldDB" id="A0A371PG77"/>
<dbReference type="Proteomes" id="UP000261905">
    <property type="component" value="Unassembled WGS sequence"/>
</dbReference>
<protein>
    <submittedName>
        <fullName evidence="1">Winged helix DNA-binding domain-containing protein</fullName>
    </submittedName>
</protein>
<keyword evidence="1" id="KW-0238">DNA-binding</keyword>
<dbReference type="EMBL" id="QUBQ01000002">
    <property type="protein sequence ID" value="REK74932.1"/>
    <property type="molecule type" value="Genomic_DNA"/>
</dbReference>